<protein>
    <submittedName>
        <fullName evidence="2">Uncharacterized protein</fullName>
    </submittedName>
</protein>
<keyword evidence="3" id="KW-1185">Reference proteome</keyword>
<evidence type="ECO:0000313" key="2">
    <source>
        <dbReference type="EMBL" id="KAJ7030453.1"/>
    </source>
</evidence>
<comment type="caution">
    <text evidence="2">The sequence shown here is derived from an EMBL/GenBank/DDBJ whole genome shotgun (WGS) entry which is preliminary data.</text>
</comment>
<dbReference type="Proteomes" id="UP001218188">
    <property type="component" value="Unassembled WGS sequence"/>
</dbReference>
<feature type="region of interest" description="Disordered" evidence="1">
    <location>
        <begin position="252"/>
        <end position="284"/>
    </location>
</feature>
<evidence type="ECO:0000256" key="1">
    <source>
        <dbReference type="SAM" id="MobiDB-lite"/>
    </source>
</evidence>
<feature type="compositionally biased region" description="Basic residues" evidence="1">
    <location>
        <begin position="566"/>
        <end position="576"/>
    </location>
</feature>
<feature type="region of interest" description="Disordered" evidence="1">
    <location>
        <begin position="562"/>
        <end position="585"/>
    </location>
</feature>
<feature type="region of interest" description="Disordered" evidence="1">
    <location>
        <begin position="318"/>
        <end position="363"/>
    </location>
</feature>
<reference evidence="2" key="1">
    <citation type="submission" date="2023-03" db="EMBL/GenBank/DDBJ databases">
        <title>Massive genome expansion in bonnet fungi (Mycena s.s.) driven by repeated elements and novel gene families across ecological guilds.</title>
        <authorList>
            <consortium name="Lawrence Berkeley National Laboratory"/>
            <person name="Harder C.B."/>
            <person name="Miyauchi S."/>
            <person name="Viragh M."/>
            <person name="Kuo A."/>
            <person name="Thoen E."/>
            <person name="Andreopoulos B."/>
            <person name="Lu D."/>
            <person name="Skrede I."/>
            <person name="Drula E."/>
            <person name="Henrissat B."/>
            <person name="Morin E."/>
            <person name="Kohler A."/>
            <person name="Barry K."/>
            <person name="LaButti K."/>
            <person name="Morin E."/>
            <person name="Salamov A."/>
            <person name="Lipzen A."/>
            <person name="Mereny Z."/>
            <person name="Hegedus B."/>
            <person name="Baldrian P."/>
            <person name="Stursova M."/>
            <person name="Weitz H."/>
            <person name="Taylor A."/>
            <person name="Grigoriev I.V."/>
            <person name="Nagy L.G."/>
            <person name="Martin F."/>
            <person name="Kauserud H."/>
        </authorList>
    </citation>
    <scope>NUCLEOTIDE SEQUENCE</scope>
    <source>
        <strain evidence="2">CBHHK200</strain>
    </source>
</reference>
<dbReference type="AlphaFoldDB" id="A0AAD6SQ08"/>
<feature type="region of interest" description="Disordered" evidence="1">
    <location>
        <begin position="475"/>
        <end position="539"/>
    </location>
</feature>
<gene>
    <name evidence="2" type="ORF">C8F04DRAFT_1236555</name>
</gene>
<dbReference type="EMBL" id="JARJCM010000091">
    <property type="protein sequence ID" value="KAJ7030453.1"/>
    <property type="molecule type" value="Genomic_DNA"/>
</dbReference>
<organism evidence="2 3">
    <name type="scientific">Mycena alexandri</name>
    <dbReference type="NCBI Taxonomy" id="1745969"/>
    <lineage>
        <taxon>Eukaryota</taxon>
        <taxon>Fungi</taxon>
        <taxon>Dikarya</taxon>
        <taxon>Basidiomycota</taxon>
        <taxon>Agaricomycotina</taxon>
        <taxon>Agaricomycetes</taxon>
        <taxon>Agaricomycetidae</taxon>
        <taxon>Agaricales</taxon>
        <taxon>Marasmiineae</taxon>
        <taxon>Mycenaceae</taxon>
        <taxon>Mycena</taxon>
    </lineage>
</organism>
<sequence length="701" mass="77246">MYDEEGLSTPRLAVHGGAVTGIRMWFSKGPGAARCVCYPYQAREATEPVGAGGRVAACCRAACESGDLTTGYGRWSTGTCPSHHPKCLFQSEANLPGFKISKSDDFAGISTGLSRILDQICIPPGPKIQNFVRNSRFLHGFDVIFGPDQLFALGTPRNTQGWAWRDIGPQRQAKNLRMNHSRRKSMRLAADPCLGFYVVPTSNPPISRPPAADLDVPAIAVLDSDGSTDDSEEPVVSVDAFLRRSALTRTKTYAKKSRRTTQSANEESANPPRIELYPANNTHHQSKSLRSRILRAAVLSHADPDEFLLQDDSTAHSRNPLTFVEGPHPSREPVQTKRRTWSLVDPRKAHPARSNSFSSRTKALARNTKRNTLSGWQARIYLDGSTITKKKTTSKPTSRPLACLPLSFVPLHEAEKLYSLMRVPNRILVESPKPREIIVQSAKLARIPLQLRSHRHYPSSPAQPLLELSELQISPTPRMSTTPTDLSETPAFAQNPSADDPMPPAITLPVPNSSPTPATSSPAPALTSLSHRESQQTANSTLKPLASFFDQFLQTARVETQLEKNQKKKAPRKSVRRNPVNAPQPIGALKSFLRNSVRQTSSAQPFARPSSNYPLSSYLPNAPVPSFDMQFRVPSIPDSHRVIQATSYQVVLPSTPPTSAQPMLYTTPTDCNDHDMSLRVVDSSVDLFCLHARVCSFFFPY</sequence>
<feature type="compositionally biased region" description="Low complexity" evidence="1">
    <location>
        <begin position="513"/>
        <end position="529"/>
    </location>
</feature>
<name>A0AAD6SQ08_9AGAR</name>
<feature type="compositionally biased region" description="Polar residues" evidence="1">
    <location>
        <begin position="475"/>
        <end position="497"/>
    </location>
</feature>
<evidence type="ECO:0000313" key="3">
    <source>
        <dbReference type="Proteomes" id="UP001218188"/>
    </source>
</evidence>
<accession>A0AAD6SQ08</accession>
<proteinExistence type="predicted"/>